<name>A0A858R303_9PROT</name>
<evidence type="ECO:0000256" key="1">
    <source>
        <dbReference type="SAM" id="Phobius"/>
    </source>
</evidence>
<feature type="transmembrane region" description="Helical" evidence="1">
    <location>
        <begin position="58"/>
        <end position="76"/>
    </location>
</feature>
<gene>
    <name evidence="2" type="ORF">HHL28_00360</name>
</gene>
<dbReference type="KEGG" id="acru:HHL28_00360"/>
<dbReference type="EMBL" id="CP051775">
    <property type="protein sequence ID" value="QJE71769.1"/>
    <property type="molecule type" value="Genomic_DNA"/>
</dbReference>
<accession>A0A858R303</accession>
<dbReference type="AlphaFoldDB" id="A0A858R303"/>
<sequence>MGLLRAARAFLTGVMACAAIVFFFGSREPAAPLKELARLSVPEIMQTYAESHRENRNILSMVSIGSALGLVGVSLAEMARQRREGRPS</sequence>
<keyword evidence="1" id="KW-0812">Transmembrane</keyword>
<evidence type="ECO:0000313" key="2">
    <source>
        <dbReference type="EMBL" id="QJE71769.1"/>
    </source>
</evidence>
<keyword evidence="3" id="KW-1185">Reference proteome</keyword>
<dbReference type="Proteomes" id="UP000501891">
    <property type="component" value="Chromosome"/>
</dbReference>
<reference evidence="2" key="1">
    <citation type="submission" date="2020-04" db="EMBL/GenBank/DDBJ databases">
        <title>A desert anoxygenic phototrophic bacterium fixes CO2 using RubisCO under aerobic conditions.</title>
        <authorList>
            <person name="Tang K."/>
        </authorList>
    </citation>
    <scope>NUCLEOTIDE SEQUENCE [LARGE SCALE GENOMIC DNA]</scope>
    <source>
        <strain evidence="2">MIMtkB3</strain>
    </source>
</reference>
<evidence type="ECO:0000313" key="3">
    <source>
        <dbReference type="Proteomes" id="UP000501891"/>
    </source>
</evidence>
<protein>
    <submittedName>
        <fullName evidence="2">Uncharacterized protein</fullName>
    </submittedName>
</protein>
<feature type="transmembrane region" description="Helical" evidence="1">
    <location>
        <begin position="7"/>
        <end position="25"/>
    </location>
</feature>
<proteinExistence type="predicted"/>
<keyword evidence="1" id="KW-0472">Membrane</keyword>
<organism evidence="2 3">
    <name type="scientific">Aerophototrophica crusticola</name>
    <dbReference type="NCBI Taxonomy" id="1709002"/>
    <lineage>
        <taxon>Bacteria</taxon>
        <taxon>Pseudomonadati</taxon>
        <taxon>Pseudomonadota</taxon>
        <taxon>Alphaproteobacteria</taxon>
        <taxon>Rhodospirillales</taxon>
        <taxon>Rhodospirillaceae</taxon>
        <taxon>Aerophototrophica</taxon>
    </lineage>
</organism>
<keyword evidence="1" id="KW-1133">Transmembrane helix</keyword>